<gene>
    <name evidence="2" type="ORF">KUTeg_018979</name>
</gene>
<dbReference type="Proteomes" id="UP001217089">
    <property type="component" value="Unassembled WGS sequence"/>
</dbReference>
<reference evidence="2 3" key="1">
    <citation type="submission" date="2022-12" db="EMBL/GenBank/DDBJ databases">
        <title>Chromosome-level genome of Tegillarca granosa.</title>
        <authorList>
            <person name="Kim J."/>
        </authorList>
    </citation>
    <scope>NUCLEOTIDE SEQUENCE [LARGE SCALE GENOMIC DNA]</scope>
    <source>
        <strain evidence="2">Teg-2019</strain>
        <tissue evidence="2">Adductor muscle</tissue>
    </source>
</reference>
<proteinExistence type="predicted"/>
<feature type="region of interest" description="Disordered" evidence="1">
    <location>
        <begin position="1"/>
        <end position="100"/>
    </location>
</feature>
<dbReference type="EMBL" id="JARBDR010000917">
    <property type="protein sequence ID" value="KAJ8302583.1"/>
    <property type="molecule type" value="Genomic_DNA"/>
</dbReference>
<feature type="compositionally biased region" description="Polar residues" evidence="1">
    <location>
        <begin position="75"/>
        <end position="88"/>
    </location>
</feature>
<feature type="compositionally biased region" description="Basic and acidic residues" evidence="1">
    <location>
        <begin position="89"/>
        <end position="100"/>
    </location>
</feature>
<dbReference type="InterPro" id="IPR051641">
    <property type="entry name" value="RGK_GTP-binding_reg"/>
</dbReference>
<feature type="non-terminal residue" evidence="2">
    <location>
        <position position="273"/>
    </location>
</feature>
<dbReference type="InterPro" id="IPR027417">
    <property type="entry name" value="P-loop_NTPase"/>
</dbReference>
<protein>
    <submittedName>
        <fullName evidence="2">Uncharacterized protein</fullName>
    </submittedName>
</protein>
<organism evidence="2 3">
    <name type="scientific">Tegillarca granosa</name>
    <name type="common">Malaysian cockle</name>
    <name type="synonym">Anadara granosa</name>
    <dbReference type="NCBI Taxonomy" id="220873"/>
    <lineage>
        <taxon>Eukaryota</taxon>
        <taxon>Metazoa</taxon>
        <taxon>Spiralia</taxon>
        <taxon>Lophotrochozoa</taxon>
        <taxon>Mollusca</taxon>
        <taxon>Bivalvia</taxon>
        <taxon>Autobranchia</taxon>
        <taxon>Pteriomorphia</taxon>
        <taxon>Arcoida</taxon>
        <taxon>Arcoidea</taxon>
        <taxon>Arcidae</taxon>
        <taxon>Tegillarca</taxon>
    </lineage>
</organism>
<sequence length="273" mass="29897">MTIDHYEEFCSSPRGPSISPNYTSTTSVTSSKQSMSSGNHLSPGLYPSCVRTGSFRETSQGKPLIDNPNRRGSLPASSPNLLAISTSYDDVRENRENKDTSIRRVRSFKTTPKGVVNRGDSFRKKGARCGQYTRASPPKNKDEACDPTPVQTVFSVTPDEPTSYFKVLVLGAPGVGKTSLSQQFMTSEYTAFDNSMDHDEESKSVSVLLNGEESTLELTPTLLCFLSHIGILALEHDAKYTETSAAVNHHVDDLLVGLLSQIRYKLNPSLPEP</sequence>
<evidence type="ECO:0000256" key="1">
    <source>
        <dbReference type="SAM" id="MobiDB-lite"/>
    </source>
</evidence>
<feature type="compositionally biased region" description="Low complexity" evidence="1">
    <location>
        <begin position="19"/>
        <end position="37"/>
    </location>
</feature>
<evidence type="ECO:0000313" key="3">
    <source>
        <dbReference type="Proteomes" id="UP001217089"/>
    </source>
</evidence>
<name>A0ABQ9EB70_TEGGR</name>
<dbReference type="PANTHER" id="PTHR45775">
    <property type="entry name" value="RAD, GEM/KIR FAMILY MEMBER 2, ISOFORM C"/>
    <property type="match status" value="1"/>
</dbReference>
<dbReference type="SMART" id="SM00173">
    <property type="entry name" value="RAS"/>
    <property type="match status" value="1"/>
</dbReference>
<evidence type="ECO:0000313" key="2">
    <source>
        <dbReference type="EMBL" id="KAJ8302583.1"/>
    </source>
</evidence>
<accession>A0ABQ9EB70</accession>
<dbReference type="SUPFAM" id="SSF52540">
    <property type="entry name" value="P-loop containing nucleoside triphosphate hydrolases"/>
    <property type="match status" value="1"/>
</dbReference>
<dbReference type="PANTHER" id="PTHR45775:SF6">
    <property type="entry name" value="RAD, GEM_KIR FAMILY MEMBER 2, ISOFORM C"/>
    <property type="match status" value="1"/>
</dbReference>
<dbReference type="Gene3D" id="3.40.50.300">
    <property type="entry name" value="P-loop containing nucleotide triphosphate hydrolases"/>
    <property type="match status" value="1"/>
</dbReference>
<keyword evidence="3" id="KW-1185">Reference proteome</keyword>
<comment type="caution">
    <text evidence="2">The sequence shown here is derived from an EMBL/GenBank/DDBJ whole genome shotgun (WGS) entry which is preliminary data.</text>
</comment>